<evidence type="ECO:0000313" key="2">
    <source>
        <dbReference type="Proteomes" id="UP000887540"/>
    </source>
</evidence>
<reference evidence="3" key="1">
    <citation type="submission" date="2022-11" db="UniProtKB">
        <authorList>
            <consortium name="WormBaseParasite"/>
        </authorList>
    </citation>
    <scope>IDENTIFICATION</scope>
</reference>
<dbReference type="Proteomes" id="UP000887540">
    <property type="component" value="Unplaced"/>
</dbReference>
<sequence length="124" mass="14294">MKFLSILFIVAVFGSGFVSCEVVEKQQVEEQQVEEQLVDEHQVQEQLVEKQRGVNFGCSASCTSYRTCIDNGGRYCTIASGCDCDYPRYRIRIPNCANSCTNYWYCRRNGGYCQYPNNCECKRY</sequence>
<name>A0A914E4A2_9BILA</name>
<protein>
    <submittedName>
        <fullName evidence="3">Uncharacterized protein</fullName>
    </submittedName>
</protein>
<dbReference type="AlphaFoldDB" id="A0A914E4A2"/>
<keyword evidence="1" id="KW-0732">Signal</keyword>
<accession>A0A914E4A2</accession>
<dbReference type="PROSITE" id="PS51257">
    <property type="entry name" value="PROKAR_LIPOPROTEIN"/>
    <property type="match status" value="1"/>
</dbReference>
<keyword evidence="2" id="KW-1185">Reference proteome</keyword>
<proteinExistence type="predicted"/>
<feature type="chain" id="PRO_5036941418" evidence="1">
    <location>
        <begin position="21"/>
        <end position="124"/>
    </location>
</feature>
<evidence type="ECO:0000256" key="1">
    <source>
        <dbReference type="SAM" id="SignalP"/>
    </source>
</evidence>
<dbReference type="WBParaSite" id="ACRNAN_scaffold560.g11217.t1">
    <property type="protein sequence ID" value="ACRNAN_scaffold560.g11217.t1"/>
    <property type="gene ID" value="ACRNAN_scaffold560.g11217"/>
</dbReference>
<organism evidence="2 3">
    <name type="scientific">Acrobeloides nanus</name>
    <dbReference type="NCBI Taxonomy" id="290746"/>
    <lineage>
        <taxon>Eukaryota</taxon>
        <taxon>Metazoa</taxon>
        <taxon>Ecdysozoa</taxon>
        <taxon>Nematoda</taxon>
        <taxon>Chromadorea</taxon>
        <taxon>Rhabditida</taxon>
        <taxon>Tylenchina</taxon>
        <taxon>Cephalobomorpha</taxon>
        <taxon>Cephaloboidea</taxon>
        <taxon>Cephalobidae</taxon>
        <taxon>Acrobeloides</taxon>
    </lineage>
</organism>
<evidence type="ECO:0000313" key="3">
    <source>
        <dbReference type="WBParaSite" id="ACRNAN_scaffold560.g11217.t1"/>
    </source>
</evidence>
<feature type="signal peptide" evidence="1">
    <location>
        <begin position="1"/>
        <end position="20"/>
    </location>
</feature>